<evidence type="ECO:0000256" key="1">
    <source>
        <dbReference type="SAM" id="Phobius"/>
    </source>
</evidence>
<proteinExistence type="predicted"/>
<accession>A0A2M4D2I7</accession>
<keyword evidence="1" id="KW-0812">Transmembrane</keyword>
<feature type="transmembrane region" description="Helical" evidence="1">
    <location>
        <begin position="6"/>
        <end position="27"/>
    </location>
</feature>
<reference evidence="2" key="1">
    <citation type="submission" date="2018-01" db="EMBL/GenBank/DDBJ databases">
        <title>An insight into the sialome of Amazonian anophelines.</title>
        <authorList>
            <person name="Ribeiro J.M."/>
            <person name="Scarpassa V."/>
            <person name="Calvo E."/>
        </authorList>
    </citation>
    <scope>NUCLEOTIDE SEQUENCE</scope>
</reference>
<keyword evidence="1" id="KW-1133">Transmembrane helix</keyword>
<dbReference type="AlphaFoldDB" id="A0A2M4D2I7"/>
<sequence>MTTQCVVLASSVIILIFLLSNIQFNWAKKERNLGRKIVESHDERTLFSNKLCMLIGSRACEHHTILQQEDYHHWTEGSRFRP</sequence>
<dbReference type="EMBL" id="GGFL01007595">
    <property type="protein sequence ID" value="MBW71773.1"/>
    <property type="molecule type" value="Transcribed_RNA"/>
</dbReference>
<evidence type="ECO:0000313" key="2">
    <source>
        <dbReference type="EMBL" id="MBW71773.1"/>
    </source>
</evidence>
<organism evidence="2">
    <name type="scientific">Anopheles darlingi</name>
    <name type="common">Mosquito</name>
    <dbReference type="NCBI Taxonomy" id="43151"/>
    <lineage>
        <taxon>Eukaryota</taxon>
        <taxon>Metazoa</taxon>
        <taxon>Ecdysozoa</taxon>
        <taxon>Arthropoda</taxon>
        <taxon>Hexapoda</taxon>
        <taxon>Insecta</taxon>
        <taxon>Pterygota</taxon>
        <taxon>Neoptera</taxon>
        <taxon>Endopterygota</taxon>
        <taxon>Diptera</taxon>
        <taxon>Nematocera</taxon>
        <taxon>Culicoidea</taxon>
        <taxon>Culicidae</taxon>
        <taxon>Anophelinae</taxon>
        <taxon>Anopheles</taxon>
    </lineage>
</organism>
<name>A0A2M4D2I7_ANODA</name>
<keyword evidence="1" id="KW-0472">Membrane</keyword>
<protein>
    <submittedName>
        <fullName evidence="2">Putative secreted protein</fullName>
    </submittedName>
</protein>